<reference evidence="2" key="1">
    <citation type="journal article" date="2014" name="Front. Microbiol.">
        <title>High frequency of phylogenetically diverse reductive dehalogenase-homologous genes in deep subseafloor sedimentary metagenomes.</title>
        <authorList>
            <person name="Kawai M."/>
            <person name="Futagami T."/>
            <person name="Toyoda A."/>
            <person name="Takaki Y."/>
            <person name="Nishi S."/>
            <person name="Hori S."/>
            <person name="Arai W."/>
            <person name="Tsubouchi T."/>
            <person name="Morono Y."/>
            <person name="Uchiyama I."/>
            <person name="Ito T."/>
            <person name="Fujiyama A."/>
            <person name="Inagaki F."/>
            <person name="Takami H."/>
        </authorList>
    </citation>
    <scope>NUCLEOTIDE SEQUENCE</scope>
    <source>
        <strain evidence="2">Expedition CK06-06</strain>
    </source>
</reference>
<feature type="region of interest" description="Disordered" evidence="1">
    <location>
        <begin position="1"/>
        <end position="20"/>
    </location>
</feature>
<feature type="non-terminal residue" evidence="2">
    <location>
        <position position="47"/>
    </location>
</feature>
<sequence length="47" mass="4831">MRMPESIAEIGAGADGCASGSQAWNGTRAAFKPNPTTNKAIAKERPA</sequence>
<name>X1I8S4_9ZZZZ</name>
<proteinExistence type="predicted"/>
<evidence type="ECO:0000313" key="2">
    <source>
        <dbReference type="EMBL" id="GAH78092.1"/>
    </source>
</evidence>
<dbReference type="EMBL" id="BARU01040469">
    <property type="protein sequence ID" value="GAH78092.1"/>
    <property type="molecule type" value="Genomic_DNA"/>
</dbReference>
<comment type="caution">
    <text evidence="2">The sequence shown here is derived from an EMBL/GenBank/DDBJ whole genome shotgun (WGS) entry which is preliminary data.</text>
</comment>
<dbReference type="AlphaFoldDB" id="X1I8S4"/>
<evidence type="ECO:0000256" key="1">
    <source>
        <dbReference type="SAM" id="MobiDB-lite"/>
    </source>
</evidence>
<organism evidence="2">
    <name type="scientific">marine sediment metagenome</name>
    <dbReference type="NCBI Taxonomy" id="412755"/>
    <lineage>
        <taxon>unclassified sequences</taxon>
        <taxon>metagenomes</taxon>
        <taxon>ecological metagenomes</taxon>
    </lineage>
</organism>
<feature type="region of interest" description="Disordered" evidence="1">
    <location>
        <begin position="26"/>
        <end position="47"/>
    </location>
</feature>
<protein>
    <submittedName>
        <fullName evidence="2">Uncharacterized protein</fullName>
    </submittedName>
</protein>
<gene>
    <name evidence="2" type="ORF">S03H2_62563</name>
</gene>
<accession>X1I8S4</accession>